<feature type="domain" description="Glycoside hydrolase family 2 catalytic" evidence="6">
    <location>
        <begin position="303"/>
        <end position="603"/>
    </location>
</feature>
<dbReference type="AlphaFoldDB" id="A0A1G6TBV3"/>
<feature type="domain" description="Glycosyl hydrolases family 2 sugar binding" evidence="7">
    <location>
        <begin position="72"/>
        <end position="167"/>
    </location>
</feature>
<protein>
    <submittedName>
        <fullName evidence="10">Beta-galactosidase</fullName>
    </submittedName>
</protein>
<dbReference type="InterPro" id="IPR036156">
    <property type="entry name" value="Beta-gal/glucu_dom_sf"/>
</dbReference>
<dbReference type="SUPFAM" id="SSF51445">
    <property type="entry name" value="(Trans)glycosidases"/>
    <property type="match status" value="1"/>
</dbReference>
<evidence type="ECO:0000256" key="4">
    <source>
        <dbReference type="SAM" id="SignalP"/>
    </source>
</evidence>
<gene>
    <name evidence="10" type="ORF">SAMN04487894_107144</name>
</gene>
<evidence type="ECO:0000259" key="7">
    <source>
        <dbReference type="Pfam" id="PF02837"/>
    </source>
</evidence>
<dbReference type="Pfam" id="PF02837">
    <property type="entry name" value="Glyco_hydro_2_N"/>
    <property type="match status" value="1"/>
</dbReference>
<evidence type="ECO:0000259" key="8">
    <source>
        <dbReference type="Pfam" id="PF11721"/>
    </source>
</evidence>
<dbReference type="Pfam" id="PF11721">
    <property type="entry name" value="Malectin"/>
    <property type="match status" value="1"/>
</dbReference>
<evidence type="ECO:0000256" key="3">
    <source>
        <dbReference type="ARBA" id="ARBA00023295"/>
    </source>
</evidence>
<feature type="domain" description="Malectin" evidence="8">
    <location>
        <begin position="712"/>
        <end position="860"/>
    </location>
</feature>
<organism evidence="10 11">
    <name type="scientific">Niabella drilacis (strain DSM 25811 / CCM 8410 / CCUG 62505 / LMG 26954 / E90)</name>
    <dbReference type="NCBI Taxonomy" id="1285928"/>
    <lineage>
        <taxon>Bacteria</taxon>
        <taxon>Pseudomonadati</taxon>
        <taxon>Bacteroidota</taxon>
        <taxon>Chitinophagia</taxon>
        <taxon>Chitinophagales</taxon>
        <taxon>Chitinophagaceae</taxon>
        <taxon>Niabella</taxon>
    </lineage>
</organism>
<dbReference type="GO" id="GO:0004553">
    <property type="term" value="F:hydrolase activity, hydrolyzing O-glycosyl compounds"/>
    <property type="evidence" value="ECO:0007669"/>
    <property type="project" value="InterPro"/>
</dbReference>
<dbReference type="RefSeq" id="WP_090390756.1">
    <property type="nucleotide sequence ID" value="NZ_FMZO01000007.1"/>
</dbReference>
<evidence type="ECO:0000313" key="11">
    <source>
        <dbReference type="Proteomes" id="UP000198757"/>
    </source>
</evidence>
<dbReference type="InterPro" id="IPR013783">
    <property type="entry name" value="Ig-like_fold"/>
</dbReference>
<dbReference type="Proteomes" id="UP000198757">
    <property type="component" value="Unassembled WGS sequence"/>
</dbReference>
<feature type="chain" id="PRO_5011637574" evidence="4">
    <location>
        <begin position="22"/>
        <end position="885"/>
    </location>
</feature>
<dbReference type="SUPFAM" id="SSF49303">
    <property type="entry name" value="beta-Galactosidase/glucuronidase domain"/>
    <property type="match status" value="1"/>
</dbReference>
<feature type="domain" description="DUF4982" evidence="9">
    <location>
        <begin position="634"/>
        <end position="684"/>
    </location>
</feature>
<evidence type="ECO:0000259" key="5">
    <source>
        <dbReference type="Pfam" id="PF00703"/>
    </source>
</evidence>
<dbReference type="PANTHER" id="PTHR42732">
    <property type="entry name" value="BETA-GALACTOSIDASE"/>
    <property type="match status" value="1"/>
</dbReference>
<evidence type="ECO:0000256" key="2">
    <source>
        <dbReference type="ARBA" id="ARBA00022801"/>
    </source>
</evidence>
<dbReference type="InterPro" id="IPR006101">
    <property type="entry name" value="Glyco_hydro_2"/>
</dbReference>
<dbReference type="InterPro" id="IPR006103">
    <property type="entry name" value="Glyco_hydro_2_cat"/>
</dbReference>
<accession>A0A1G6TBV3</accession>
<dbReference type="OrthoDB" id="9801077at2"/>
<dbReference type="PANTHER" id="PTHR42732:SF1">
    <property type="entry name" value="BETA-MANNOSIDASE"/>
    <property type="match status" value="1"/>
</dbReference>
<evidence type="ECO:0000313" key="10">
    <source>
        <dbReference type="EMBL" id="SDD25775.1"/>
    </source>
</evidence>
<proteinExistence type="inferred from homology"/>
<keyword evidence="4" id="KW-0732">Signal</keyword>
<dbReference type="Pfam" id="PF16355">
    <property type="entry name" value="DUF4982"/>
    <property type="match status" value="1"/>
</dbReference>
<dbReference type="InterPro" id="IPR051913">
    <property type="entry name" value="GH2_Domain-Containing"/>
</dbReference>
<dbReference type="EMBL" id="FMZO01000007">
    <property type="protein sequence ID" value="SDD25775.1"/>
    <property type="molecule type" value="Genomic_DNA"/>
</dbReference>
<dbReference type="PRINTS" id="PR00132">
    <property type="entry name" value="GLHYDRLASE2"/>
</dbReference>
<evidence type="ECO:0000259" key="9">
    <source>
        <dbReference type="Pfam" id="PF16355"/>
    </source>
</evidence>
<dbReference type="Gene3D" id="2.60.120.430">
    <property type="entry name" value="Galactose-binding lectin"/>
    <property type="match status" value="1"/>
</dbReference>
<dbReference type="STRING" id="1285928.SAMN04487894_107144"/>
<keyword evidence="11" id="KW-1185">Reference proteome</keyword>
<dbReference type="Gene3D" id="3.20.20.80">
    <property type="entry name" value="Glycosidases"/>
    <property type="match status" value="1"/>
</dbReference>
<comment type="similarity">
    <text evidence="1">Belongs to the glycosyl hydrolase 2 family.</text>
</comment>
<dbReference type="InterPro" id="IPR021720">
    <property type="entry name" value="Malectin_dom"/>
</dbReference>
<sequence>MSPAKFFFLFLLSGAVLVARAQRAVESFNDGWYFYRGDMAGAPGKNGDEAQWKPVHLPHSWNSEDAYQTKNYYRGVGWYRKRIFIPETPDGKRVYLKFDGALLSAAVYVNGKPVTKHEGGYTAFQAEITPYLHAGENLVAVKVDNSPQQIAPLSGDFTLFGGIYRDAWKITTAAVHFDMNNSGSKGVFIQTPVVSEKRAVTIVTGAVQNDGTKNKKVKISNAVISPSGTVVSVKSETVSIPSKQMVRFSIKNPPVTDPLLWSPETPRLYTCKTTIADAVTGELLDALTNRIGYRWYRFDGGEGFFLNGRPYKLLGVSRHQDQAGFGNALSAEQHRRDVQLIKDLGANFLRISHYPQSDVVLEECDRLGILAWEEIPVVDMISLAPEFAKTTETQLREMIRQHYNHPAVIVWGYMNEIMLGTLRKIPPEQYRRYFDATVKMARHLNAVVKEEDPHRFTATAQHENLPAYDSIGLSPVPDVLGWNLYQGWYGGDVKAFGTFMDDQHRLHPGRAHIISEYGAGADRRIHSLRPQCFDFSIEYAESYHEAMWPMIRDRKYIAGSSLWNLIDFGSANREETMPHVNNKGIVYADRSPKDMFYYYKASFNKEPVVHIASRDWDNRAGLQLKPEDSTVIQPLKVYSNLDRIELFANGRSLGVKEVHNCMAIWDLPFTRGVNELEARGQKNGIVFKDRSQVRFAFQPNHVSHVDNAFDLGVNVGSNCFFTEQASGFTWLPDQEYRPGSWGYIGGQEFTNTPGRIGIQTEIKGTHNIPLYQTMRAGLKAYRFDVPDGQYEVTLGFAEPGAKPEFIINDIGYDPNRTKDNSVFNISINGVEKLNHFNLLESYGAATAVDRKYMVDVKNNEGITVDFQPVKGATLLSVIKVKRKSY</sequence>
<evidence type="ECO:0000259" key="6">
    <source>
        <dbReference type="Pfam" id="PF02836"/>
    </source>
</evidence>
<feature type="domain" description="Glycoside hydrolase family 2 immunoglobulin-like beta-sandwich" evidence="5">
    <location>
        <begin position="187"/>
        <end position="294"/>
    </location>
</feature>
<dbReference type="Gene3D" id="2.60.40.10">
    <property type="entry name" value="Immunoglobulins"/>
    <property type="match status" value="2"/>
</dbReference>
<dbReference type="InterPro" id="IPR006102">
    <property type="entry name" value="Ig-like_GH2"/>
</dbReference>
<keyword evidence="2" id="KW-0378">Hydrolase</keyword>
<feature type="signal peptide" evidence="4">
    <location>
        <begin position="1"/>
        <end position="21"/>
    </location>
</feature>
<name>A0A1G6TBV3_NIADE</name>
<evidence type="ECO:0000256" key="1">
    <source>
        <dbReference type="ARBA" id="ARBA00007401"/>
    </source>
</evidence>
<dbReference type="InterPro" id="IPR017853">
    <property type="entry name" value="GH"/>
</dbReference>
<dbReference type="SUPFAM" id="SSF49785">
    <property type="entry name" value="Galactose-binding domain-like"/>
    <property type="match status" value="1"/>
</dbReference>
<dbReference type="GO" id="GO:0005975">
    <property type="term" value="P:carbohydrate metabolic process"/>
    <property type="evidence" value="ECO:0007669"/>
    <property type="project" value="InterPro"/>
</dbReference>
<reference evidence="11" key="1">
    <citation type="submission" date="2016-10" db="EMBL/GenBank/DDBJ databases">
        <authorList>
            <person name="Varghese N."/>
            <person name="Submissions S."/>
        </authorList>
    </citation>
    <scope>NUCLEOTIDE SEQUENCE [LARGE SCALE GENOMIC DNA]</scope>
    <source>
        <strain evidence="11">DSM 25811 / CCM 8410 / LMG 26954 / E90</strain>
    </source>
</reference>
<dbReference type="InterPro" id="IPR006104">
    <property type="entry name" value="Glyco_hydro_2_N"/>
</dbReference>
<dbReference type="Gene3D" id="2.60.120.260">
    <property type="entry name" value="Galactose-binding domain-like"/>
    <property type="match status" value="1"/>
</dbReference>
<dbReference type="InterPro" id="IPR008979">
    <property type="entry name" value="Galactose-bd-like_sf"/>
</dbReference>
<keyword evidence="3" id="KW-0326">Glycosidase</keyword>
<dbReference type="Pfam" id="PF00703">
    <property type="entry name" value="Glyco_hydro_2"/>
    <property type="match status" value="1"/>
</dbReference>
<dbReference type="InterPro" id="IPR032311">
    <property type="entry name" value="DUF4982"/>
</dbReference>
<dbReference type="Pfam" id="PF02836">
    <property type="entry name" value="Glyco_hydro_2_C"/>
    <property type="match status" value="1"/>
</dbReference>